<dbReference type="InterPro" id="IPR000192">
    <property type="entry name" value="Aminotrans_V_dom"/>
</dbReference>
<dbReference type="InterPro" id="IPR015424">
    <property type="entry name" value="PyrdxlP-dep_Trfase"/>
</dbReference>
<keyword evidence="13" id="KW-1185">Reference proteome</keyword>
<reference evidence="12 13" key="1">
    <citation type="submission" date="2020-08" db="EMBL/GenBank/DDBJ databases">
        <title>Genomic Encyclopedia of Type Strains, Phase IV (KMG-IV): sequencing the most valuable type-strain genomes for metagenomic binning, comparative biology and taxonomic classification.</title>
        <authorList>
            <person name="Goeker M."/>
        </authorList>
    </citation>
    <scope>NUCLEOTIDE SEQUENCE [LARGE SCALE GENOMIC DNA]</scope>
    <source>
        <strain evidence="12 13">DSM 25622</strain>
    </source>
</reference>
<evidence type="ECO:0000256" key="8">
    <source>
        <dbReference type="ARBA" id="ARBA00023004"/>
    </source>
</evidence>
<dbReference type="InterPro" id="IPR015422">
    <property type="entry name" value="PyrdxlP-dep_Trfase_small"/>
</dbReference>
<evidence type="ECO:0000256" key="10">
    <source>
        <dbReference type="ARBA" id="ARBA00050776"/>
    </source>
</evidence>
<comment type="catalytic activity">
    <reaction evidence="10">
        <text>(sulfur carrier)-H + L-cysteine = (sulfur carrier)-SH + L-alanine</text>
        <dbReference type="Rhea" id="RHEA:43892"/>
        <dbReference type="Rhea" id="RHEA-COMP:14737"/>
        <dbReference type="Rhea" id="RHEA-COMP:14739"/>
        <dbReference type="ChEBI" id="CHEBI:29917"/>
        <dbReference type="ChEBI" id="CHEBI:35235"/>
        <dbReference type="ChEBI" id="CHEBI:57972"/>
        <dbReference type="ChEBI" id="CHEBI:64428"/>
        <dbReference type="EC" id="2.8.1.7"/>
    </reaction>
</comment>
<feature type="domain" description="Aminotransferase class V" evidence="11">
    <location>
        <begin position="4"/>
        <end position="332"/>
    </location>
</feature>
<keyword evidence="5 12" id="KW-0808">Transferase</keyword>
<name>A0A840Y4G0_9PROT</name>
<evidence type="ECO:0000256" key="9">
    <source>
        <dbReference type="ARBA" id="ARBA00023014"/>
    </source>
</evidence>
<keyword evidence="9" id="KW-0411">Iron-sulfur</keyword>
<dbReference type="EMBL" id="JACIJD010000020">
    <property type="protein sequence ID" value="MBB5695615.1"/>
    <property type="molecule type" value="Genomic_DNA"/>
</dbReference>
<evidence type="ECO:0000313" key="13">
    <source>
        <dbReference type="Proteomes" id="UP000580654"/>
    </source>
</evidence>
<dbReference type="Gene3D" id="3.40.640.10">
    <property type="entry name" value="Type I PLP-dependent aspartate aminotransferase-like (Major domain)"/>
    <property type="match status" value="1"/>
</dbReference>
<dbReference type="RefSeq" id="WP_184520809.1">
    <property type="nucleotide sequence ID" value="NZ_JACIJD010000020.1"/>
</dbReference>
<keyword evidence="6" id="KW-0479">Metal-binding</keyword>
<dbReference type="Pfam" id="PF00266">
    <property type="entry name" value="Aminotran_5"/>
    <property type="match status" value="1"/>
</dbReference>
<dbReference type="InterPro" id="IPR016454">
    <property type="entry name" value="Cysteine_dSase"/>
</dbReference>
<organism evidence="12 13">
    <name type="scientific">Muricoccus pecuniae</name>
    <dbReference type="NCBI Taxonomy" id="693023"/>
    <lineage>
        <taxon>Bacteria</taxon>
        <taxon>Pseudomonadati</taxon>
        <taxon>Pseudomonadota</taxon>
        <taxon>Alphaproteobacteria</taxon>
        <taxon>Acetobacterales</taxon>
        <taxon>Roseomonadaceae</taxon>
        <taxon>Muricoccus</taxon>
    </lineage>
</organism>
<dbReference type="Gene3D" id="3.90.1150.10">
    <property type="entry name" value="Aspartate Aminotransferase, domain 1"/>
    <property type="match status" value="1"/>
</dbReference>
<accession>A0A840Y4G0</accession>
<dbReference type="Proteomes" id="UP000580654">
    <property type="component" value="Unassembled WGS sequence"/>
</dbReference>
<evidence type="ECO:0000259" key="11">
    <source>
        <dbReference type="Pfam" id="PF00266"/>
    </source>
</evidence>
<keyword evidence="8" id="KW-0408">Iron</keyword>
<comment type="function">
    <text evidence="2">Catalyzes the removal of elemental sulfur atoms from cysteine to produce alanine. Seems to participate in the biosynthesis of the nitrogenase metalloclusters by providing the inorganic sulfur required for the Fe-S core formation.</text>
</comment>
<evidence type="ECO:0000256" key="4">
    <source>
        <dbReference type="ARBA" id="ARBA00013558"/>
    </source>
</evidence>
<comment type="caution">
    <text evidence="12">The sequence shown here is derived from an EMBL/GenBank/DDBJ whole genome shotgun (WGS) entry which is preliminary data.</text>
</comment>
<comment type="similarity">
    <text evidence="3">Belongs to the class-V pyridoxal-phosphate-dependent aminotransferase family. NifS/IscS subfamily.</text>
</comment>
<dbReference type="PANTHER" id="PTHR11601:SF34">
    <property type="entry name" value="CYSTEINE DESULFURASE"/>
    <property type="match status" value="1"/>
</dbReference>
<evidence type="ECO:0000256" key="7">
    <source>
        <dbReference type="ARBA" id="ARBA00022898"/>
    </source>
</evidence>
<dbReference type="GO" id="GO:0046872">
    <property type="term" value="F:metal ion binding"/>
    <property type="evidence" value="ECO:0007669"/>
    <property type="project" value="UniProtKB-KW"/>
</dbReference>
<gene>
    <name evidence="12" type="ORF">FHS87_003676</name>
</gene>
<sequence>MSLYLDANATEPLRPEAREAAIAAMDLAGNPSSVHAEGRAARRVLEEARARVAARFGAAPRDVVFTSGGTEASALAIASLRRGRRVLAGATEHPAVLRAAEEAETLPVLGDGTLDLAALEAALAGGPPALVLAMVANNETGVIHPVTAIADLCRRHGALLHLDAVQAAGRVPLDLGASGADSMAISGHKLGGPKGAGALLLRPGLDLAPLLAGGGQERGRRGGTEALPAIAGLGVAAAAADPAAAAALAGLRDAIEAGLGLPVAGAGAPRLPNTSCVALPGTGAETQVIALDLLGVRVSAGAACSSGKVSRSPVLAAMGLGAMAGEAIRVSLPWNAPPDAAARFLAAHAAMRERLARAA</sequence>
<proteinExistence type="inferred from homology"/>
<evidence type="ECO:0000256" key="2">
    <source>
        <dbReference type="ARBA" id="ARBA00003120"/>
    </source>
</evidence>
<dbReference type="PIRSF" id="PIRSF005572">
    <property type="entry name" value="NifS"/>
    <property type="match status" value="1"/>
</dbReference>
<evidence type="ECO:0000256" key="6">
    <source>
        <dbReference type="ARBA" id="ARBA00022723"/>
    </source>
</evidence>
<evidence type="ECO:0000256" key="1">
    <source>
        <dbReference type="ARBA" id="ARBA00001933"/>
    </source>
</evidence>
<evidence type="ECO:0000313" key="12">
    <source>
        <dbReference type="EMBL" id="MBB5695615.1"/>
    </source>
</evidence>
<dbReference type="Gene3D" id="1.10.260.50">
    <property type="match status" value="1"/>
</dbReference>
<dbReference type="AlphaFoldDB" id="A0A840Y4G0"/>
<dbReference type="GO" id="GO:0051536">
    <property type="term" value="F:iron-sulfur cluster binding"/>
    <property type="evidence" value="ECO:0007669"/>
    <property type="project" value="UniProtKB-KW"/>
</dbReference>
<dbReference type="SUPFAM" id="SSF53383">
    <property type="entry name" value="PLP-dependent transferases"/>
    <property type="match status" value="1"/>
</dbReference>
<evidence type="ECO:0000256" key="3">
    <source>
        <dbReference type="ARBA" id="ARBA00006490"/>
    </source>
</evidence>
<dbReference type="GO" id="GO:0031071">
    <property type="term" value="F:cysteine desulfurase activity"/>
    <property type="evidence" value="ECO:0007669"/>
    <property type="project" value="UniProtKB-EC"/>
</dbReference>
<dbReference type="PANTHER" id="PTHR11601">
    <property type="entry name" value="CYSTEINE DESULFURYLASE FAMILY MEMBER"/>
    <property type="match status" value="1"/>
</dbReference>
<comment type="cofactor">
    <cofactor evidence="1">
        <name>pyridoxal 5'-phosphate</name>
        <dbReference type="ChEBI" id="CHEBI:597326"/>
    </cofactor>
</comment>
<keyword evidence="7" id="KW-0663">Pyridoxal phosphate</keyword>
<evidence type="ECO:0000256" key="5">
    <source>
        <dbReference type="ARBA" id="ARBA00022679"/>
    </source>
</evidence>
<dbReference type="InterPro" id="IPR015421">
    <property type="entry name" value="PyrdxlP-dep_Trfase_major"/>
</dbReference>
<protein>
    <recommendedName>
        <fullName evidence="4">Cysteine desulfurase</fullName>
    </recommendedName>
</protein>